<reference evidence="9 10" key="1">
    <citation type="submission" date="2016-07" db="EMBL/GenBank/DDBJ databases">
        <title>Pervasive Adenine N6-methylation of Active Genes in Fungi.</title>
        <authorList>
            <consortium name="DOE Joint Genome Institute"/>
            <person name="Mondo S.J."/>
            <person name="Dannebaum R.O."/>
            <person name="Kuo R.C."/>
            <person name="Labutti K."/>
            <person name="Haridas S."/>
            <person name="Kuo A."/>
            <person name="Salamov A."/>
            <person name="Ahrendt S.R."/>
            <person name="Lipzen A."/>
            <person name="Sullivan W."/>
            <person name="Andreopoulos W.B."/>
            <person name="Clum A."/>
            <person name="Lindquist E."/>
            <person name="Daum C."/>
            <person name="Ramamoorthy G.K."/>
            <person name="Gryganskyi A."/>
            <person name="Culley D."/>
            <person name="Magnuson J.K."/>
            <person name="James T.Y."/>
            <person name="O'Malley M.A."/>
            <person name="Stajich J.E."/>
            <person name="Spatafora J.W."/>
            <person name="Visel A."/>
            <person name="Grigoriev I.V."/>
        </authorList>
    </citation>
    <scope>NUCLEOTIDE SEQUENCE [LARGE SCALE GENOMIC DNA]</scope>
    <source>
        <strain evidence="9 10">ATCC 12442</strain>
    </source>
</reference>
<dbReference type="EC" id="2.7.1.107" evidence="2"/>
<feature type="domain" description="DAGKc" evidence="8">
    <location>
        <begin position="21"/>
        <end position="141"/>
    </location>
</feature>
<protein>
    <recommendedName>
        <fullName evidence="2">diacylglycerol kinase (ATP)</fullName>
        <ecNumber evidence="2">2.7.1.107</ecNumber>
    </recommendedName>
</protein>
<dbReference type="SUPFAM" id="SSF111331">
    <property type="entry name" value="NAD kinase/diacylglycerol kinase-like"/>
    <property type="match status" value="1"/>
</dbReference>
<dbReference type="OrthoDB" id="242257at2759"/>
<dbReference type="GeneID" id="63801154"/>
<dbReference type="RefSeq" id="XP_040745351.1">
    <property type="nucleotide sequence ID" value="XM_040884506.1"/>
</dbReference>
<sequence>MCPGEHGSTPCLHNHRSGDDKGAWDEWITEAAGKLESGLSQFSEEEITQRLQHAQESAIKLHVWSAGGDGTVSATIQAMFDNDIDVNRVYFSCIPFGTGNDFADALGWGRSVPGNAVGESMKLLNKIITERLDGYTCKLDIYEMTFTTYDDGHIKHVSKDMFKQPGMKRYSCLMIDYFSLGVQGFVGSSFELHRPGKRALNILMYTAASAKWVFMKKFPPINEALESISTEPKARHMCTASDFGEGVDADLPVIRSKPIEIDIQNVARFWGRNIDVWNNPHKEDSGRSQLSNKKGVTDSTNWTPQYAGDGKVELFSVRDIGDYALNQMPGRSDYRINRLAQMAGPLALHFRAPEDYPPRSNNPLTSHKNIEQGLLYGMCDGEFIELYHPRDIVISRKVTLKAIG</sequence>
<evidence type="ECO:0000256" key="7">
    <source>
        <dbReference type="SAM" id="MobiDB-lite"/>
    </source>
</evidence>
<evidence type="ECO:0000256" key="4">
    <source>
        <dbReference type="ARBA" id="ARBA00022741"/>
    </source>
</evidence>
<accession>A0A1Y1WEI3</accession>
<dbReference type="Proteomes" id="UP000193922">
    <property type="component" value="Unassembled WGS sequence"/>
</dbReference>
<dbReference type="EMBL" id="MCFD01000003">
    <property type="protein sequence ID" value="ORX71927.1"/>
    <property type="molecule type" value="Genomic_DNA"/>
</dbReference>
<dbReference type="Gene3D" id="3.40.50.10330">
    <property type="entry name" value="Probable inorganic polyphosphate/atp-NAD kinase, domain 1"/>
    <property type="match status" value="1"/>
</dbReference>
<feature type="region of interest" description="Disordered" evidence="7">
    <location>
        <begin position="1"/>
        <end position="20"/>
    </location>
</feature>
<dbReference type="InterPro" id="IPR017438">
    <property type="entry name" value="ATP-NAD_kinase_N"/>
</dbReference>
<dbReference type="Pfam" id="PF00781">
    <property type="entry name" value="DAGK_cat"/>
    <property type="match status" value="1"/>
</dbReference>
<dbReference type="GO" id="GO:0005524">
    <property type="term" value="F:ATP binding"/>
    <property type="evidence" value="ECO:0007669"/>
    <property type="project" value="UniProtKB-KW"/>
</dbReference>
<evidence type="ECO:0000256" key="5">
    <source>
        <dbReference type="ARBA" id="ARBA00022777"/>
    </source>
</evidence>
<evidence type="ECO:0000259" key="8">
    <source>
        <dbReference type="PROSITE" id="PS50146"/>
    </source>
</evidence>
<proteinExistence type="inferred from homology"/>
<keyword evidence="6" id="KW-0067">ATP-binding</keyword>
<keyword evidence="3" id="KW-0808">Transferase</keyword>
<evidence type="ECO:0000256" key="2">
    <source>
        <dbReference type="ARBA" id="ARBA00012133"/>
    </source>
</evidence>
<dbReference type="InterPro" id="IPR000756">
    <property type="entry name" value="Diacylglycerol_kin_accessory"/>
</dbReference>
<dbReference type="GO" id="GO:0004143">
    <property type="term" value="F:ATP-dependent diacylglycerol kinase activity"/>
    <property type="evidence" value="ECO:0007669"/>
    <property type="project" value="UniProtKB-EC"/>
</dbReference>
<dbReference type="Pfam" id="PF00609">
    <property type="entry name" value="DAGK_acc"/>
    <property type="match status" value="1"/>
</dbReference>
<dbReference type="InterPro" id="IPR037607">
    <property type="entry name" value="DGK"/>
</dbReference>
<dbReference type="PANTHER" id="PTHR11255:SF121">
    <property type="entry name" value="DIACYLGLYCEROL KINASE (ATP)"/>
    <property type="match status" value="1"/>
</dbReference>
<organism evidence="9 10">
    <name type="scientific">Linderina pennispora</name>
    <dbReference type="NCBI Taxonomy" id="61395"/>
    <lineage>
        <taxon>Eukaryota</taxon>
        <taxon>Fungi</taxon>
        <taxon>Fungi incertae sedis</taxon>
        <taxon>Zoopagomycota</taxon>
        <taxon>Kickxellomycotina</taxon>
        <taxon>Kickxellomycetes</taxon>
        <taxon>Kickxellales</taxon>
        <taxon>Kickxellaceae</taxon>
        <taxon>Linderina</taxon>
    </lineage>
</organism>
<dbReference type="InterPro" id="IPR001206">
    <property type="entry name" value="Diacylglycerol_kinase_cat_dom"/>
</dbReference>
<evidence type="ECO:0000256" key="3">
    <source>
        <dbReference type="ARBA" id="ARBA00022679"/>
    </source>
</evidence>
<dbReference type="InterPro" id="IPR016064">
    <property type="entry name" value="NAD/diacylglycerol_kinase_sf"/>
</dbReference>
<name>A0A1Y1WEI3_9FUNG</name>
<evidence type="ECO:0000256" key="1">
    <source>
        <dbReference type="ARBA" id="ARBA00009280"/>
    </source>
</evidence>
<feature type="non-terminal residue" evidence="9">
    <location>
        <position position="404"/>
    </location>
</feature>
<evidence type="ECO:0000313" key="9">
    <source>
        <dbReference type="EMBL" id="ORX71927.1"/>
    </source>
</evidence>
<dbReference type="PROSITE" id="PS50146">
    <property type="entry name" value="DAGK"/>
    <property type="match status" value="1"/>
</dbReference>
<evidence type="ECO:0000256" key="6">
    <source>
        <dbReference type="ARBA" id="ARBA00022840"/>
    </source>
</evidence>
<keyword evidence="10" id="KW-1185">Reference proteome</keyword>
<dbReference type="GO" id="GO:0007200">
    <property type="term" value="P:phospholipase C-activating G protein-coupled receptor signaling pathway"/>
    <property type="evidence" value="ECO:0007669"/>
    <property type="project" value="InterPro"/>
</dbReference>
<dbReference type="PANTHER" id="PTHR11255">
    <property type="entry name" value="DIACYLGLYCEROL KINASE"/>
    <property type="match status" value="1"/>
</dbReference>
<gene>
    <name evidence="9" type="ORF">DL89DRAFT_221248</name>
</gene>
<dbReference type="STRING" id="61395.A0A1Y1WEI3"/>
<dbReference type="AlphaFoldDB" id="A0A1Y1WEI3"/>
<comment type="caution">
    <text evidence="9">The sequence shown here is derived from an EMBL/GenBank/DDBJ whole genome shotgun (WGS) entry which is preliminary data.</text>
</comment>
<dbReference type="GO" id="GO:0016020">
    <property type="term" value="C:membrane"/>
    <property type="evidence" value="ECO:0007669"/>
    <property type="project" value="TreeGrafter"/>
</dbReference>
<keyword evidence="5" id="KW-0418">Kinase</keyword>
<comment type="similarity">
    <text evidence="1">Belongs to the eukaryotic diacylglycerol kinase family.</text>
</comment>
<keyword evidence="4" id="KW-0547">Nucleotide-binding</keyword>
<evidence type="ECO:0000313" key="10">
    <source>
        <dbReference type="Proteomes" id="UP000193922"/>
    </source>
</evidence>